<gene>
    <name evidence="2" type="ORF">TrLO_g13255</name>
</gene>
<reference evidence="3" key="1">
    <citation type="journal article" date="2023" name="Commun. Biol.">
        <title>Genome analysis of Parmales, the sister group of diatoms, reveals the evolutionary specialization of diatoms from phago-mixotrophs to photoautotrophs.</title>
        <authorList>
            <person name="Ban H."/>
            <person name="Sato S."/>
            <person name="Yoshikawa S."/>
            <person name="Yamada K."/>
            <person name="Nakamura Y."/>
            <person name="Ichinomiya M."/>
            <person name="Sato N."/>
            <person name="Blanc-Mathieu R."/>
            <person name="Endo H."/>
            <person name="Kuwata A."/>
            <person name="Ogata H."/>
        </authorList>
    </citation>
    <scope>NUCLEOTIDE SEQUENCE [LARGE SCALE GENOMIC DNA]</scope>
    <source>
        <strain evidence="3">NIES 3700</strain>
    </source>
</reference>
<feature type="compositionally biased region" description="Basic and acidic residues" evidence="1">
    <location>
        <begin position="33"/>
        <end position="52"/>
    </location>
</feature>
<proteinExistence type="predicted"/>
<keyword evidence="3" id="KW-1185">Reference proteome</keyword>
<evidence type="ECO:0000313" key="3">
    <source>
        <dbReference type="Proteomes" id="UP001165122"/>
    </source>
</evidence>
<feature type="region of interest" description="Disordered" evidence="1">
    <location>
        <begin position="1"/>
        <end position="63"/>
    </location>
</feature>
<feature type="compositionally biased region" description="Polar residues" evidence="1">
    <location>
        <begin position="53"/>
        <end position="63"/>
    </location>
</feature>
<evidence type="ECO:0000313" key="2">
    <source>
        <dbReference type="EMBL" id="GMH71066.1"/>
    </source>
</evidence>
<feature type="compositionally biased region" description="Polar residues" evidence="1">
    <location>
        <begin position="1"/>
        <end position="12"/>
    </location>
</feature>
<dbReference type="OrthoDB" id="10418725at2759"/>
<dbReference type="AlphaFoldDB" id="A0A9W7AHV2"/>
<comment type="caution">
    <text evidence="2">The sequence shown here is derived from an EMBL/GenBank/DDBJ whole genome shotgun (WGS) entry which is preliminary data.</text>
</comment>
<protein>
    <submittedName>
        <fullName evidence="2">Uncharacterized protein</fullName>
    </submittedName>
</protein>
<accession>A0A9W7AHV2</accession>
<sequence>MSDTTSDKTTTPLKPAPRLFTLERSPVSPESVEITRDLKRDLQKKHSPDRFAESTSTIQYGNGTSETFQNWKTCMTDYGGFGKTPLPRKPFKPPKSTL</sequence>
<evidence type="ECO:0000256" key="1">
    <source>
        <dbReference type="SAM" id="MobiDB-lite"/>
    </source>
</evidence>
<dbReference type="EMBL" id="BRXW01000634">
    <property type="protein sequence ID" value="GMH71066.1"/>
    <property type="molecule type" value="Genomic_DNA"/>
</dbReference>
<dbReference type="Proteomes" id="UP001165122">
    <property type="component" value="Unassembled WGS sequence"/>
</dbReference>
<organism evidence="2 3">
    <name type="scientific">Triparma laevis f. longispina</name>
    <dbReference type="NCBI Taxonomy" id="1714387"/>
    <lineage>
        <taxon>Eukaryota</taxon>
        <taxon>Sar</taxon>
        <taxon>Stramenopiles</taxon>
        <taxon>Ochrophyta</taxon>
        <taxon>Bolidophyceae</taxon>
        <taxon>Parmales</taxon>
        <taxon>Triparmaceae</taxon>
        <taxon>Triparma</taxon>
    </lineage>
</organism>
<name>A0A9W7AHV2_9STRA</name>